<accession>H5TIP3</accession>
<dbReference type="InterPro" id="IPR003737">
    <property type="entry name" value="GlcNAc_PI_deacetylase-related"/>
</dbReference>
<dbReference type="InterPro" id="IPR017811">
    <property type="entry name" value="Mca"/>
</dbReference>
<feature type="compositionally biased region" description="Basic residues" evidence="2">
    <location>
        <begin position="310"/>
        <end position="323"/>
    </location>
</feature>
<gene>
    <name evidence="3" type="primary">mca</name>
    <name evidence="3" type="ORF">GOOTI_063_00210</name>
</gene>
<feature type="region of interest" description="Disordered" evidence="2">
    <location>
        <begin position="292"/>
        <end position="420"/>
    </location>
</feature>
<dbReference type="PANTHER" id="PTHR12993:SF11">
    <property type="entry name" value="N-ACETYLGLUCOSAMINYL-PHOSPHATIDYLINOSITOL DE-N-ACETYLASE"/>
    <property type="match status" value="1"/>
</dbReference>
<keyword evidence="1" id="KW-0862">Zinc</keyword>
<dbReference type="Proteomes" id="UP000005038">
    <property type="component" value="Unassembled WGS sequence"/>
</dbReference>
<dbReference type="PANTHER" id="PTHR12993">
    <property type="entry name" value="N-ACETYLGLUCOSAMINYL-PHOSPHATIDYLINOSITOL DE-N-ACETYLASE-RELATED"/>
    <property type="match status" value="1"/>
</dbReference>
<feature type="compositionally biased region" description="Basic and acidic residues" evidence="2">
    <location>
        <begin position="292"/>
        <end position="306"/>
    </location>
</feature>
<dbReference type="STRING" id="1108044.GOOTI_063_00210"/>
<proteinExistence type="predicted"/>
<protein>
    <submittedName>
        <fullName evidence="3">Mycothiol S-conjugate amidase Mca</fullName>
    </submittedName>
</protein>
<evidence type="ECO:0000256" key="1">
    <source>
        <dbReference type="ARBA" id="ARBA00022833"/>
    </source>
</evidence>
<dbReference type="SUPFAM" id="SSF102588">
    <property type="entry name" value="LmbE-like"/>
    <property type="match status" value="1"/>
</dbReference>
<dbReference type="Gene3D" id="3.40.50.10320">
    <property type="entry name" value="LmbE-like"/>
    <property type="match status" value="1"/>
</dbReference>
<dbReference type="NCBIfam" id="TIGR03446">
    <property type="entry name" value="mycothiol_Mca"/>
    <property type="match status" value="1"/>
</dbReference>
<sequence>MSSLPRTGLRLMHVHAHPDDESSKGAASTAKYVSEGVNVHVVTCTGGERGSILNPNMERPGILANIAEIRRREMQAACESLGVTQDWLGFVDSGWFGSEPPPLPEGCFAAMDVADAAEPVVRLIRSFRPHVVTTYDERGGYPHPDHIMCHKVAVAAFGAASDPSRYPNAGEPWQPLKLYYHHTFSRARSQALSDAMDAQGLESPLVESLDAWTPDPEWNGTYAAELLAAGEPLAAAWRFGILQTVDDYTSVLRRSDPTRAASVFDEPPAPTGAVELDAAFAALADHLAERDGWDTPRMGARPDPHGRGLVPRRARHLPCRSRTRQSPSVSSARDLHHQAITQPGLNPPRSPGAAASRAGTRSPQLVEAPGEAGGAARRCPRAWSSSLVTLRVGRGPRRPRLRSERSARRGRPGPTPRHSG</sequence>
<dbReference type="EMBL" id="BAFB01000063">
    <property type="protein sequence ID" value="GAB33351.1"/>
    <property type="molecule type" value="Genomic_DNA"/>
</dbReference>
<keyword evidence="4" id="KW-1185">Reference proteome</keyword>
<organism evidence="3 4">
    <name type="scientific">Gordonia otitidis (strain DSM 44809 / CCUG 52243 / JCM 12355 / NBRC 100426 / IFM 10032)</name>
    <dbReference type="NCBI Taxonomy" id="1108044"/>
    <lineage>
        <taxon>Bacteria</taxon>
        <taxon>Bacillati</taxon>
        <taxon>Actinomycetota</taxon>
        <taxon>Actinomycetes</taxon>
        <taxon>Mycobacteriales</taxon>
        <taxon>Gordoniaceae</taxon>
        <taxon>Gordonia</taxon>
    </lineage>
</organism>
<evidence type="ECO:0000256" key="2">
    <source>
        <dbReference type="SAM" id="MobiDB-lite"/>
    </source>
</evidence>
<dbReference type="AlphaFoldDB" id="H5TIP3"/>
<dbReference type="GO" id="GO:0016811">
    <property type="term" value="F:hydrolase activity, acting on carbon-nitrogen (but not peptide) bonds, in linear amides"/>
    <property type="evidence" value="ECO:0007669"/>
    <property type="project" value="TreeGrafter"/>
</dbReference>
<name>H5TIP3_GORO1</name>
<evidence type="ECO:0000313" key="4">
    <source>
        <dbReference type="Proteomes" id="UP000005038"/>
    </source>
</evidence>
<feature type="compositionally biased region" description="Low complexity" evidence="2">
    <location>
        <begin position="351"/>
        <end position="377"/>
    </location>
</feature>
<dbReference type="InterPro" id="IPR024078">
    <property type="entry name" value="LmbE-like_dom_sf"/>
</dbReference>
<dbReference type="GO" id="GO:0010126">
    <property type="term" value="P:mycothiol metabolic process"/>
    <property type="evidence" value="ECO:0007669"/>
    <property type="project" value="InterPro"/>
</dbReference>
<comment type="caution">
    <text evidence="3">The sequence shown here is derived from an EMBL/GenBank/DDBJ whole genome shotgun (WGS) entry which is preliminary data.</text>
</comment>
<dbReference type="Pfam" id="PF02585">
    <property type="entry name" value="PIG-L"/>
    <property type="match status" value="1"/>
</dbReference>
<evidence type="ECO:0000313" key="3">
    <source>
        <dbReference type="EMBL" id="GAB33351.1"/>
    </source>
</evidence>
<reference evidence="3" key="1">
    <citation type="submission" date="2012-02" db="EMBL/GenBank/DDBJ databases">
        <title>Whole genome shotgun sequence of Gordonia otitidis NBRC 100426.</title>
        <authorList>
            <person name="Yoshida I."/>
            <person name="Hosoyama A."/>
            <person name="Tsuchikane K."/>
            <person name="Katsumata H."/>
            <person name="Yamazaki S."/>
            <person name="Fujita N."/>
        </authorList>
    </citation>
    <scope>NUCLEOTIDE SEQUENCE [LARGE SCALE GENOMIC DNA]</scope>
    <source>
        <strain evidence="3">NBRC 100426</strain>
    </source>
</reference>